<dbReference type="Pfam" id="PF00370">
    <property type="entry name" value="FGGY_N"/>
    <property type="match status" value="1"/>
</dbReference>
<reference evidence="12 13" key="1">
    <citation type="submission" date="2020-08" db="EMBL/GenBank/DDBJ databases">
        <title>Genome public.</title>
        <authorList>
            <person name="Liu C."/>
            <person name="Sun Q."/>
        </authorList>
    </citation>
    <scope>NUCLEOTIDE SEQUENCE [LARGE SCALE GENOMIC DNA]</scope>
    <source>
        <strain evidence="12 13">NSJ-35</strain>
    </source>
</reference>
<dbReference type="Pfam" id="PF02782">
    <property type="entry name" value="FGGY_C"/>
    <property type="match status" value="1"/>
</dbReference>
<dbReference type="InterPro" id="IPR050406">
    <property type="entry name" value="FGGY_Carb_Kinase"/>
</dbReference>
<evidence type="ECO:0000256" key="3">
    <source>
        <dbReference type="ARBA" id="ARBA00022679"/>
    </source>
</evidence>
<gene>
    <name evidence="9 12" type="primary">xylB</name>
    <name evidence="12" type="ORF">H8S18_02390</name>
</gene>
<evidence type="ECO:0000256" key="5">
    <source>
        <dbReference type="ARBA" id="ARBA00022777"/>
    </source>
</evidence>
<dbReference type="PROSITE" id="PS00933">
    <property type="entry name" value="FGGY_KINASES_1"/>
    <property type="match status" value="1"/>
</dbReference>
<keyword evidence="6 9" id="KW-0067">ATP-binding</keyword>
<dbReference type="CDD" id="cd07805">
    <property type="entry name" value="ASKHA_NBD_FGGY_CvXK-like"/>
    <property type="match status" value="1"/>
</dbReference>
<proteinExistence type="inferred from homology"/>
<evidence type="ECO:0000256" key="8">
    <source>
        <dbReference type="RuleBase" id="RU003733"/>
    </source>
</evidence>
<keyword evidence="7 9" id="KW-0119">Carbohydrate metabolism</keyword>
<dbReference type="EMBL" id="JACOON010000001">
    <property type="protein sequence ID" value="MBC5647181.1"/>
    <property type="molecule type" value="Genomic_DNA"/>
</dbReference>
<dbReference type="PANTHER" id="PTHR43095:SF5">
    <property type="entry name" value="XYLULOSE KINASE"/>
    <property type="match status" value="1"/>
</dbReference>
<evidence type="ECO:0000256" key="4">
    <source>
        <dbReference type="ARBA" id="ARBA00022741"/>
    </source>
</evidence>
<dbReference type="GO" id="GO:0004856">
    <property type="term" value="F:D-xylulokinase activity"/>
    <property type="evidence" value="ECO:0007669"/>
    <property type="project" value="UniProtKB-EC"/>
</dbReference>
<evidence type="ECO:0000256" key="6">
    <source>
        <dbReference type="ARBA" id="ARBA00022840"/>
    </source>
</evidence>
<keyword evidence="2 9" id="KW-0859">Xylose metabolism</keyword>
<evidence type="ECO:0000259" key="10">
    <source>
        <dbReference type="Pfam" id="PF00370"/>
    </source>
</evidence>
<dbReference type="PIRSF" id="PIRSF000538">
    <property type="entry name" value="GlpK"/>
    <property type="match status" value="1"/>
</dbReference>
<keyword evidence="3 8" id="KW-0808">Transferase</keyword>
<dbReference type="InterPro" id="IPR018483">
    <property type="entry name" value="Carb_kinase_FGGY_CS"/>
</dbReference>
<keyword evidence="4 9" id="KW-0547">Nucleotide-binding</keyword>
<dbReference type="PROSITE" id="PS00445">
    <property type="entry name" value="FGGY_KINASES_2"/>
    <property type="match status" value="1"/>
</dbReference>
<evidence type="ECO:0000313" key="13">
    <source>
        <dbReference type="Proteomes" id="UP000606889"/>
    </source>
</evidence>
<accession>A0ABR7ECY8</accession>
<dbReference type="NCBIfam" id="TIGR01312">
    <property type="entry name" value="XylB"/>
    <property type="match status" value="1"/>
</dbReference>
<dbReference type="InterPro" id="IPR000577">
    <property type="entry name" value="Carb_kinase_FGGY"/>
</dbReference>
<protein>
    <recommendedName>
        <fullName evidence="9">Xylulose kinase</fullName>
        <shortName evidence="9">Xylulokinase</shortName>
        <ecNumber evidence="9">2.7.1.17</ecNumber>
    </recommendedName>
</protein>
<sequence>MLNYLIAHDLGTSGNKATLFSTEGELIKSVVYSYPAKFFNGNWAEQDPQDWWNAVCSATRELLQDIQKKAVRAISFSGQMMGCLCVDENGTPLRNAIIWADMRAEREENQLAEKIAPERFYQITGHKLSRSYSIEKLMWVKNNEPAIYAKTYKMLNAKDYIVYRLTGKFMTDYSDASSTNALDLNTMEWSDEIIAAAGVKRELFPDLKPSTYVAGEIRPDMEEESGLAAGTKIVLGGGDGSCASVGAGSIAEGITYNCLGSSSWISTVSKKPYYDGQMRTVTWAHVIPGLLIPSGTMQTAGAAFSWAKERFCQKEVQEAKKQEISPYDIINREIEDSPAGANALLFLPYLMGERCPRWNSHARGSFVGLKMEHTTGDLMRSVVEGVAMNLNLIIEILKNAVEMKQMIVVGGMAQGEVERQIFADVYGMDIVRLEHLEEATSIGAAVIAGVGAGELQGFEEVRFFNKACLPQKPIAQNAEIYQKMKRLFEKAYKTQMKLFEELARF</sequence>
<dbReference type="InterPro" id="IPR006000">
    <property type="entry name" value="Xylulokinase"/>
</dbReference>
<evidence type="ECO:0000256" key="9">
    <source>
        <dbReference type="RuleBase" id="RU364073"/>
    </source>
</evidence>
<evidence type="ECO:0000256" key="7">
    <source>
        <dbReference type="ARBA" id="ARBA00023277"/>
    </source>
</evidence>
<dbReference type="InterPro" id="IPR018485">
    <property type="entry name" value="FGGY_C"/>
</dbReference>
<evidence type="ECO:0000313" key="12">
    <source>
        <dbReference type="EMBL" id="MBC5647181.1"/>
    </source>
</evidence>
<evidence type="ECO:0000256" key="1">
    <source>
        <dbReference type="ARBA" id="ARBA00009156"/>
    </source>
</evidence>
<dbReference type="RefSeq" id="WP_186856696.1">
    <property type="nucleotide sequence ID" value="NZ_JACOON010000001.1"/>
</dbReference>
<dbReference type="InterPro" id="IPR018484">
    <property type="entry name" value="FGGY_N"/>
</dbReference>
<keyword evidence="5 8" id="KW-0418">Kinase</keyword>
<evidence type="ECO:0000259" key="11">
    <source>
        <dbReference type="Pfam" id="PF02782"/>
    </source>
</evidence>
<feature type="domain" description="Carbohydrate kinase FGGY C-terminal" evidence="11">
    <location>
        <begin position="256"/>
        <end position="451"/>
    </location>
</feature>
<evidence type="ECO:0000256" key="2">
    <source>
        <dbReference type="ARBA" id="ARBA00022629"/>
    </source>
</evidence>
<dbReference type="InterPro" id="IPR043129">
    <property type="entry name" value="ATPase_NBD"/>
</dbReference>
<dbReference type="EC" id="2.7.1.17" evidence="9"/>
<name>A0ABR7ECY8_9FIRM</name>
<comment type="caution">
    <text evidence="12">The sequence shown here is derived from an EMBL/GenBank/DDBJ whole genome shotgun (WGS) entry which is preliminary data.</text>
</comment>
<dbReference type="PANTHER" id="PTHR43095">
    <property type="entry name" value="SUGAR KINASE"/>
    <property type="match status" value="1"/>
</dbReference>
<comment type="similarity">
    <text evidence="1 8">Belongs to the FGGY kinase family.</text>
</comment>
<comment type="catalytic activity">
    <reaction evidence="9">
        <text>D-xylulose + ATP = D-xylulose 5-phosphate + ADP + H(+)</text>
        <dbReference type="Rhea" id="RHEA:10964"/>
        <dbReference type="ChEBI" id="CHEBI:15378"/>
        <dbReference type="ChEBI" id="CHEBI:17140"/>
        <dbReference type="ChEBI" id="CHEBI:30616"/>
        <dbReference type="ChEBI" id="CHEBI:57737"/>
        <dbReference type="ChEBI" id="CHEBI:456216"/>
        <dbReference type="EC" id="2.7.1.17"/>
    </reaction>
</comment>
<dbReference type="SUPFAM" id="SSF53067">
    <property type="entry name" value="Actin-like ATPase domain"/>
    <property type="match status" value="2"/>
</dbReference>
<dbReference type="Gene3D" id="3.30.420.40">
    <property type="match status" value="2"/>
</dbReference>
<keyword evidence="13" id="KW-1185">Reference proteome</keyword>
<dbReference type="Proteomes" id="UP000606889">
    <property type="component" value="Unassembled WGS sequence"/>
</dbReference>
<organism evidence="12 13">
    <name type="scientific">Christensenella tenuis</name>
    <dbReference type="NCBI Taxonomy" id="2763033"/>
    <lineage>
        <taxon>Bacteria</taxon>
        <taxon>Bacillati</taxon>
        <taxon>Bacillota</taxon>
        <taxon>Clostridia</taxon>
        <taxon>Christensenellales</taxon>
        <taxon>Christensenellaceae</taxon>
        <taxon>Christensenella</taxon>
    </lineage>
</organism>
<feature type="domain" description="Carbohydrate kinase FGGY N-terminal" evidence="10">
    <location>
        <begin position="4"/>
        <end position="246"/>
    </location>
</feature>